<keyword evidence="4" id="KW-0732">Signal</keyword>
<feature type="region of interest" description="Disordered" evidence="5">
    <location>
        <begin position="229"/>
        <end position="249"/>
    </location>
</feature>
<dbReference type="InterPro" id="IPR012674">
    <property type="entry name" value="Calycin"/>
</dbReference>
<dbReference type="PANTHER" id="PTHR11430:SF129">
    <property type="entry name" value="ODORANT-BINDING PROTEIN 2A-RELATED"/>
    <property type="match status" value="1"/>
</dbReference>
<comment type="similarity">
    <text evidence="2">Belongs to the calycin superfamily. Lipocalin family.</text>
</comment>
<feature type="domain" description="Lipocalin/cytosolic fatty-acid binding" evidence="6">
    <location>
        <begin position="38"/>
        <end position="144"/>
    </location>
</feature>
<dbReference type="Gene3D" id="2.40.128.20">
    <property type="match status" value="2"/>
</dbReference>
<dbReference type="PRINTS" id="PR01175">
    <property type="entry name" value="VNEBNERGLAND"/>
</dbReference>
<reference evidence="8" key="1">
    <citation type="submission" date="2025-08" db="UniProtKB">
        <authorList>
            <consortium name="RefSeq"/>
        </authorList>
    </citation>
    <scope>IDENTIFICATION</scope>
</reference>
<sequence length="249" mass="27710">MEISKQHTDLENMLNKQLKKQLHAGGKLAMKKRTALKTGTWYIKAMVVNKELPKEKRPTSMAPVIVTALDGGELEATHTFMKKGQCHEMKIVLQPTDDPGKYTAHGGKKNVQIEEMLTEDHYMLFIQGQCHGNPFRMVKLLGKGASPFSAPQRPPLLSPQFVLLVADETDRCQANFLDKLVGKVSLRSQAHSVTSPAGRTPDLNLNALEEFKTFIKSKDLPEESIFLPTQMGKEGAAKEKQDKLTPMSS</sequence>
<protein>
    <submittedName>
        <fullName evidence="8">Uncharacterized protein LOC103120026</fullName>
    </submittedName>
</protein>
<keyword evidence="3" id="KW-0964">Secreted</keyword>
<evidence type="ECO:0000313" key="8">
    <source>
        <dbReference type="RefSeq" id="XP_007530439.1"/>
    </source>
</evidence>
<dbReference type="Proteomes" id="UP001652624">
    <property type="component" value="Chromosome 19"/>
</dbReference>
<dbReference type="InterPro" id="IPR000566">
    <property type="entry name" value="Lipocln_cytosolic_FA-bd_dom"/>
</dbReference>
<comment type="subcellular location">
    <subcellularLocation>
        <location evidence="1">Secreted</location>
    </subcellularLocation>
</comment>
<evidence type="ECO:0000256" key="5">
    <source>
        <dbReference type="SAM" id="MobiDB-lite"/>
    </source>
</evidence>
<dbReference type="Pfam" id="PF00061">
    <property type="entry name" value="Lipocalin"/>
    <property type="match status" value="1"/>
</dbReference>
<evidence type="ECO:0000256" key="4">
    <source>
        <dbReference type="ARBA" id="ARBA00022729"/>
    </source>
</evidence>
<dbReference type="AlphaFoldDB" id="A0A1S3A745"/>
<organism evidence="7 8">
    <name type="scientific">Erinaceus europaeus</name>
    <name type="common">Western European hedgehog</name>
    <dbReference type="NCBI Taxonomy" id="9365"/>
    <lineage>
        <taxon>Eukaryota</taxon>
        <taxon>Metazoa</taxon>
        <taxon>Chordata</taxon>
        <taxon>Craniata</taxon>
        <taxon>Vertebrata</taxon>
        <taxon>Euteleostomi</taxon>
        <taxon>Mammalia</taxon>
        <taxon>Eutheria</taxon>
        <taxon>Laurasiatheria</taxon>
        <taxon>Eulipotyphla</taxon>
        <taxon>Erinaceidae</taxon>
        <taxon>Erinaceinae</taxon>
        <taxon>Erinaceus</taxon>
    </lineage>
</organism>
<evidence type="ECO:0000259" key="6">
    <source>
        <dbReference type="Pfam" id="PF00061"/>
    </source>
</evidence>
<name>A0A1S3A745_ERIEU</name>
<dbReference type="GO" id="GO:0005615">
    <property type="term" value="C:extracellular space"/>
    <property type="evidence" value="ECO:0007669"/>
    <property type="project" value="TreeGrafter"/>
</dbReference>
<evidence type="ECO:0000313" key="7">
    <source>
        <dbReference type="Proteomes" id="UP001652624"/>
    </source>
</evidence>
<dbReference type="GeneID" id="103120026"/>
<dbReference type="STRING" id="9365.ENSEEUP00000004838"/>
<dbReference type="SUPFAM" id="SSF50814">
    <property type="entry name" value="Lipocalins"/>
    <property type="match status" value="2"/>
</dbReference>
<dbReference type="OrthoDB" id="9621919at2759"/>
<dbReference type="InParanoid" id="A0A1S3A745"/>
<dbReference type="RefSeq" id="XP_007530439.1">
    <property type="nucleotide sequence ID" value="XM_007530377.1"/>
</dbReference>
<dbReference type="InterPro" id="IPR002450">
    <property type="entry name" value="von_Ebner_gland"/>
</dbReference>
<evidence type="ECO:0000256" key="3">
    <source>
        <dbReference type="ARBA" id="ARBA00022525"/>
    </source>
</evidence>
<keyword evidence="7" id="KW-1185">Reference proteome</keyword>
<evidence type="ECO:0000256" key="1">
    <source>
        <dbReference type="ARBA" id="ARBA00004613"/>
    </source>
</evidence>
<dbReference type="PANTHER" id="PTHR11430">
    <property type="entry name" value="LIPOCALIN"/>
    <property type="match status" value="1"/>
</dbReference>
<dbReference type="InterPro" id="IPR002345">
    <property type="entry name" value="Lipocalin"/>
</dbReference>
<dbReference type="eggNOG" id="ENOG502S22P">
    <property type="taxonomic scope" value="Eukaryota"/>
</dbReference>
<evidence type="ECO:0000256" key="2">
    <source>
        <dbReference type="ARBA" id="ARBA00006889"/>
    </source>
</evidence>
<gene>
    <name evidence="8" type="primary">LOC103120026</name>
</gene>
<proteinExistence type="inferred from homology"/>
<dbReference type="GO" id="GO:0036094">
    <property type="term" value="F:small molecule binding"/>
    <property type="evidence" value="ECO:0007669"/>
    <property type="project" value="InterPro"/>
</dbReference>
<accession>A0A1S3A745</accession>